<keyword evidence="2" id="KW-1133">Transmembrane helix</keyword>
<organism evidence="3 4">
    <name type="scientific">Zasmidium cellare ATCC 36951</name>
    <dbReference type="NCBI Taxonomy" id="1080233"/>
    <lineage>
        <taxon>Eukaryota</taxon>
        <taxon>Fungi</taxon>
        <taxon>Dikarya</taxon>
        <taxon>Ascomycota</taxon>
        <taxon>Pezizomycotina</taxon>
        <taxon>Dothideomycetes</taxon>
        <taxon>Dothideomycetidae</taxon>
        <taxon>Mycosphaerellales</taxon>
        <taxon>Mycosphaerellaceae</taxon>
        <taxon>Zasmidium</taxon>
    </lineage>
</organism>
<reference evidence="3" key="1">
    <citation type="journal article" date="2020" name="Stud. Mycol.">
        <title>101 Dothideomycetes genomes: a test case for predicting lifestyles and emergence of pathogens.</title>
        <authorList>
            <person name="Haridas S."/>
            <person name="Albert R."/>
            <person name="Binder M."/>
            <person name="Bloem J."/>
            <person name="Labutti K."/>
            <person name="Salamov A."/>
            <person name="Andreopoulos B."/>
            <person name="Baker S."/>
            <person name="Barry K."/>
            <person name="Bills G."/>
            <person name="Bluhm B."/>
            <person name="Cannon C."/>
            <person name="Castanera R."/>
            <person name="Culley D."/>
            <person name="Daum C."/>
            <person name="Ezra D."/>
            <person name="Gonzalez J."/>
            <person name="Henrissat B."/>
            <person name="Kuo A."/>
            <person name="Liang C."/>
            <person name="Lipzen A."/>
            <person name="Lutzoni F."/>
            <person name="Magnuson J."/>
            <person name="Mondo S."/>
            <person name="Nolan M."/>
            <person name="Ohm R."/>
            <person name="Pangilinan J."/>
            <person name="Park H.-J."/>
            <person name="Ramirez L."/>
            <person name="Alfaro M."/>
            <person name="Sun H."/>
            <person name="Tritt A."/>
            <person name="Yoshinaga Y."/>
            <person name="Zwiers L.-H."/>
            <person name="Turgeon B."/>
            <person name="Goodwin S."/>
            <person name="Spatafora J."/>
            <person name="Crous P."/>
            <person name="Grigoriev I."/>
        </authorList>
    </citation>
    <scope>NUCLEOTIDE SEQUENCE</scope>
    <source>
        <strain evidence="3">ATCC 36951</strain>
    </source>
</reference>
<keyword evidence="2" id="KW-0812">Transmembrane</keyword>
<proteinExistence type="predicted"/>
<dbReference type="RefSeq" id="XP_033671550.1">
    <property type="nucleotide sequence ID" value="XM_033804952.1"/>
</dbReference>
<gene>
    <name evidence="3" type="ORF">M409DRAFT_19476</name>
</gene>
<dbReference type="GeneID" id="54558224"/>
<feature type="transmembrane region" description="Helical" evidence="2">
    <location>
        <begin position="176"/>
        <end position="200"/>
    </location>
</feature>
<keyword evidence="2" id="KW-0472">Membrane</keyword>
<evidence type="ECO:0000313" key="4">
    <source>
        <dbReference type="Proteomes" id="UP000799537"/>
    </source>
</evidence>
<dbReference type="EMBL" id="ML993585">
    <property type="protein sequence ID" value="KAF2170661.1"/>
    <property type="molecule type" value="Genomic_DNA"/>
</dbReference>
<feature type="compositionally biased region" description="Basic and acidic residues" evidence="1">
    <location>
        <begin position="158"/>
        <end position="169"/>
    </location>
</feature>
<feature type="transmembrane region" description="Helical" evidence="2">
    <location>
        <begin position="85"/>
        <end position="109"/>
    </location>
</feature>
<feature type="transmembrane region" description="Helical" evidence="2">
    <location>
        <begin position="48"/>
        <end position="65"/>
    </location>
</feature>
<evidence type="ECO:0000313" key="3">
    <source>
        <dbReference type="EMBL" id="KAF2170661.1"/>
    </source>
</evidence>
<name>A0A6A6CU97_ZASCE</name>
<evidence type="ECO:0000256" key="1">
    <source>
        <dbReference type="SAM" id="MobiDB-lite"/>
    </source>
</evidence>
<feature type="region of interest" description="Disordered" evidence="1">
    <location>
        <begin position="125"/>
        <end position="169"/>
    </location>
</feature>
<sequence>MNQDYSGTACAVERRSISRGDPRWLQIVYRNSQAYLDLIRASPRGLKTWIPFAIMYGLGSAAIRLSDFGSRTVEFIKHPSVSGFFGPVLSLLGWLFLLEGGFVVLMALWQAIFAGSNSPFRANKQAADAARSAEENQSITPLDEREGEATEETAQPAVDDHGNADQPDRPWGRGPIAWICGCMVVSQIAMILGFFLPVIVLMDLKRWGGDSQNEFGVFDFVFLLSLLLALVLATEFLAWALFFVLITIGDIVLDPGAPRVQD</sequence>
<protein>
    <submittedName>
        <fullName evidence="3">Uncharacterized protein</fullName>
    </submittedName>
</protein>
<evidence type="ECO:0000256" key="2">
    <source>
        <dbReference type="SAM" id="Phobius"/>
    </source>
</evidence>
<dbReference type="AlphaFoldDB" id="A0A6A6CU97"/>
<feature type="transmembrane region" description="Helical" evidence="2">
    <location>
        <begin position="220"/>
        <end position="253"/>
    </location>
</feature>
<accession>A0A6A6CU97</accession>
<keyword evidence="4" id="KW-1185">Reference proteome</keyword>
<dbReference type="Proteomes" id="UP000799537">
    <property type="component" value="Unassembled WGS sequence"/>
</dbReference>